<accession>A0A6N7YJA3</accession>
<dbReference type="Pfam" id="PF09820">
    <property type="entry name" value="AAA-ATPase_like"/>
    <property type="match status" value="1"/>
</dbReference>
<dbReference type="PANTHER" id="PTHR34825">
    <property type="entry name" value="CONSERVED PROTEIN, WITH A WEAK D-GALACTARATE DEHYDRATASE/ALTRONATE HYDROLASE DOMAIN"/>
    <property type="match status" value="1"/>
</dbReference>
<dbReference type="SUPFAM" id="SSF52540">
    <property type="entry name" value="P-loop containing nucleoside triphosphate hydrolases"/>
    <property type="match status" value="1"/>
</dbReference>
<gene>
    <name evidence="2" type="ORF">FYJ25_08930</name>
</gene>
<comment type="caution">
    <text evidence="2">The sequence shown here is derived from an EMBL/GenBank/DDBJ whole genome shotgun (WGS) entry which is preliminary data.</text>
</comment>
<dbReference type="Proteomes" id="UP000433359">
    <property type="component" value="Unassembled WGS sequence"/>
</dbReference>
<dbReference type="AlphaFoldDB" id="A0A6N7YJA3"/>
<protein>
    <submittedName>
        <fullName evidence="2">AAA family ATPase</fullName>
    </submittedName>
</protein>
<evidence type="ECO:0000313" key="3">
    <source>
        <dbReference type="Proteomes" id="UP000433359"/>
    </source>
</evidence>
<evidence type="ECO:0000259" key="1">
    <source>
        <dbReference type="Pfam" id="PF09820"/>
    </source>
</evidence>
<organism evidence="2 3">
    <name type="scientific">Anaerobutyricum soehngenii</name>
    <dbReference type="NCBI Taxonomy" id="105843"/>
    <lineage>
        <taxon>Bacteria</taxon>
        <taxon>Bacillati</taxon>
        <taxon>Bacillota</taxon>
        <taxon>Clostridia</taxon>
        <taxon>Lachnospirales</taxon>
        <taxon>Lachnospiraceae</taxon>
        <taxon>Anaerobutyricum</taxon>
    </lineage>
</organism>
<reference evidence="2 3" key="1">
    <citation type="submission" date="2019-08" db="EMBL/GenBank/DDBJ databases">
        <title>In-depth cultivation of the pig gut microbiome towards novel bacterial diversity and tailored functional studies.</title>
        <authorList>
            <person name="Wylensek D."/>
            <person name="Hitch T.C.A."/>
            <person name="Clavel T."/>
        </authorList>
    </citation>
    <scope>NUCLEOTIDE SEQUENCE [LARGE SCALE GENOMIC DNA]</scope>
    <source>
        <strain evidence="2 3">BSM-383-APC-4H</strain>
    </source>
</reference>
<proteinExistence type="predicted"/>
<evidence type="ECO:0000313" key="2">
    <source>
        <dbReference type="EMBL" id="MSU82470.1"/>
    </source>
</evidence>
<name>A0A6N7YJA3_9FIRM</name>
<dbReference type="InterPro" id="IPR027417">
    <property type="entry name" value="P-loop_NTPase"/>
</dbReference>
<dbReference type="Pfam" id="PF08011">
    <property type="entry name" value="PDDEXK_9"/>
    <property type="match status" value="1"/>
</dbReference>
<dbReference type="PANTHER" id="PTHR34825:SF1">
    <property type="entry name" value="AAA-ATPASE-LIKE DOMAIN-CONTAINING PROTEIN"/>
    <property type="match status" value="1"/>
</dbReference>
<sequence length="530" mass="61686">MGIYLNPGTIEFQESINSEIYVDKTMLIERTNAALRTKQKYMCISRPRRFGKSMAADMLAAYYGKDYDSAALFDGLEISHCETFSIHLNKYNVFKINMQEFLSMTQNVDEMLKVLQKRLIKELKYNYPEYVDCDNLVFAMQDIFSYTGQSFIVLIDEWDCLFREYKQDEEAQRKYLDFLRVWLKDKAYIALAYMTGILPVKKYGTHSALNMFMEYSMTDSGNMAEYFGFTEKEVENLCIEYGMSIEETKAWYKGYGLYSHNKQEDILYSIYNPKSVVEAMLRHRFGNYWNQTETYEALKIYIQMNMDGLKDAIIEMLAGNSVRINIGTFHNDMTTFATRDDILTLLVHLGYLTYDVEKESVRIPNKEVAQEYINAISTMDWKEVISSINNSRKLLEALWNLDSDKVAAGVDKAHEEISILQYNDENSLSCTISLAFYFAREYYTMIRELPTGKGFADICLIPRKLHMDKPAVIIELKWDKSASGAIAQIKEKKYIDALSEYQGNLLLAGINYDKKIKKHTCLIEKVDYKK</sequence>
<dbReference type="EMBL" id="VULP01000017">
    <property type="protein sequence ID" value="MSU82470.1"/>
    <property type="molecule type" value="Genomic_DNA"/>
</dbReference>
<feature type="domain" description="AAA-ATPase-like" evidence="1">
    <location>
        <begin position="11"/>
        <end position="203"/>
    </location>
</feature>
<dbReference type="InterPro" id="IPR012547">
    <property type="entry name" value="PDDEXK_9"/>
</dbReference>
<dbReference type="RefSeq" id="WP_154581081.1">
    <property type="nucleotide sequence ID" value="NZ_VULP01000017.1"/>
</dbReference>
<dbReference type="InterPro" id="IPR018631">
    <property type="entry name" value="AAA-ATPase-like_dom"/>
</dbReference>